<feature type="compositionally biased region" description="Polar residues" evidence="1">
    <location>
        <begin position="20"/>
        <end position="29"/>
    </location>
</feature>
<comment type="caution">
    <text evidence="2">The sequence shown here is derived from an EMBL/GenBank/DDBJ whole genome shotgun (WGS) entry which is preliminary data.</text>
</comment>
<sequence>MLRVNKDPPNSRSSERNRLIQLQKTTVRGNLSRICPTGTCSGSRACSPSSPVSNPQPNPSCTPPPPGPPPPPTEPSIPRQTLRPARSYSAEARLRHHLCLDPDAPRARRRRSLRETNGGRSTNKEEENTKRSKGERSDLENGGDSRAAVERSRLDVLDLVLPLPFPQPHGGPP</sequence>
<evidence type="ECO:0000256" key="1">
    <source>
        <dbReference type="SAM" id="MobiDB-lite"/>
    </source>
</evidence>
<gene>
    <name evidence="2" type="ORF">B296_00029712</name>
</gene>
<evidence type="ECO:0000313" key="3">
    <source>
        <dbReference type="Proteomes" id="UP000287651"/>
    </source>
</evidence>
<dbReference type="EMBL" id="AMZH03002105">
    <property type="protein sequence ID" value="RRT76775.1"/>
    <property type="molecule type" value="Genomic_DNA"/>
</dbReference>
<name>A0A427AKJ2_ENSVE</name>
<accession>A0A427AKJ2</accession>
<feature type="compositionally biased region" description="Basic and acidic residues" evidence="1">
    <location>
        <begin position="122"/>
        <end position="139"/>
    </location>
</feature>
<protein>
    <submittedName>
        <fullName evidence="2">Uncharacterized protein</fullName>
    </submittedName>
</protein>
<proteinExistence type="predicted"/>
<reference evidence="2 3" key="1">
    <citation type="journal article" date="2014" name="Agronomy (Basel)">
        <title>A Draft Genome Sequence for Ensete ventricosum, the Drought-Tolerant Tree Against Hunger.</title>
        <authorList>
            <person name="Harrison J."/>
            <person name="Moore K.A."/>
            <person name="Paszkiewicz K."/>
            <person name="Jones T."/>
            <person name="Grant M."/>
            <person name="Ambacheew D."/>
            <person name="Muzemil S."/>
            <person name="Studholme D.J."/>
        </authorList>
    </citation>
    <scope>NUCLEOTIDE SEQUENCE [LARGE SCALE GENOMIC DNA]</scope>
</reference>
<organism evidence="2 3">
    <name type="scientific">Ensete ventricosum</name>
    <name type="common">Abyssinian banana</name>
    <name type="synonym">Musa ensete</name>
    <dbReference type="NCBI Taxonomy" id="4639"/>
    <lineage>
        <taxon>Eukaryota</taxon>
        <taxon>Viridiplantae</taxon>
        <taxon>Streptophyta</taxon>
        <taxon>Embryophyta</taxon>
        <taxon>Tracheophyta</taxon>
        <taxon>Spermatophyta</taxon>
        <taxon>Magnoliopsida</taxon>
        <taxon>Liliopsida</taxon>
        <taxon>Zingiberales</taxon>
        <taxon>Musaceae</taxon>
        <taxon>Ensete</taxon>
    </lineage>
</organism>
<feature type="compositionally biased region" description="Pro residues" evidence="1">
    <location>
        <begin position="54"/>
        <end position="75"/>
    </location>
</feature>
<dbReference type="Proteomes" id="UP000287651">
    <property type="component" value="Unassembled WGS sequence"/>
</dbReference>
<feature type="region of interest" description="Disordered" evidence="1">
    <location>
        <begin position="1"/>
        <end position="152"/>
    </location>
</feature>
<feature type="non-terminal residue" evidence="2">
    <location>
        <position position="173"/>
    </location>
</feature>
<dbReference type="AlphaFoldDB" id="A0A427AKJ2"/>
<evidence type="ECO:0000313" key="2">
    <source>
        <dbReference type="EMBL" id="RRT76775.1"/>
    </source>
</evidence>